<dbReference type="Proteomes" id="UP001497482">
    <property type="component" value="Chromosome 9"/>
</dbReference>
<keyword evidence="1 3" id="KW-0175">Coiled coil</keyword>
<sequence>MLKKWTEQQIQHCLHSFEQSHRQLQDNMDGLLNRQSALDTGLKEQRSHQEQCVGTQAARLRHMEAKLNNKMDSLEKSLHHELQLLKHNYHKGFRSVHDAIETLKEITDLKSRLDKGHIKKELGHIYSNLECRKLENRSDTALWWHKYVQPTAQGSEVANLW</sequence>
<comment type="similarity">
    <text evidence="2">Belongs to the FAM81 family.</text>
</comment>
<reference evidence="4 5" key="1">
    <citation type="submission" date="2024-04" db="EMBL/GenBank/DDBJ databases">
        <authorList>
            <person name="Waldvogel A.-M."/>
            <person name="Schoenle A."/>
        </authorList>
    </citation>
    <scope>NUCLEOTIDE SEQUENCE [LARGE SCALE GENOMIC DNA]</scope>
</reference>
<evidence type="ECO:0000256" key="2">
    <source>
        <dbReference type="ARBA" id="ARBA00046344"/>
    </source>
</evidence>
<dbReference type="InterPro" id="IPR029619">
    <property type="entry name" value="FAM81"/>
</dbReference>
<organism evidence="4 5">
    <name type="scientific">Knipowitschia caucasica</name>
    <name type="common">Caucasian dwarf goby</name>
    <name type="synonym">Pomatoschistus caucasicus</name>
    <dbReference type="NCBI Taxonomy" id="637954"/>
    <lineage>
        <taxon>Eukaryota</taxon>
        <taxon>Metazoa</taxon>
        <taxon>Chordata</taxon>
        <taxon>Craniata</taxon>
        <taxon>Vertebrata</taxon>
        <taxon>Euteleostomi</taxon>
        <taxon>Actinopterygii</taxon>
        <taxon>Neopterygii</taxon>
        <taxon>Teleostei</taxon>
        <taxon>Neoteleostei</taxon>
        <taxon>Acanthomorphata</taxon>
        <taxon>Gobiaria</taxon>
        <taxon>Gobiiformes</taxon>
        <taxon>Gobioidei</taxon>
        <taxon>Gobiidae</taxon>
        <taxon>Gobiinae</taxon>
        <taxon>Knipowitschia</taxon>
    </lineage>
</organism>
<gene>
    <name evidence="4" type="ORF">KC01_LOCUS41738</name>
</gene>
<feature type="coiled-coil region" evidence="3">
    <location>
        <begin position="14"/>
        <end position="77"/>
    </location>
</feature>
<dbReference type="EMBL" id="OZ035831">
    <property type="protein sequence ID" value="CAL1615872.1"/>
    <property type="molecule type" value="Genomic_DNA"/>
</dbReference>
<dbReference type="AlphaFoldDB" id="A0AAV2MRI2"/>
<evidence type="ECO:0000313" key="4">
    <source>
        <dbReference type="EMBL" id="CAL1615872.1"/>
    </source>
</evidence>
<dbReference type="PANTHER" id="PTHR22420:SF5">
    <property type="entry name" value="PROTEIN FAM81B"/>
    <property type="match status" value="1"/>
</dbReference>
<protein>
    <submittedName>
        <fullName evidence="4">Uncharacterized protein</fullName>
    </submittedName>
</protein>
<proteinExistence type="inferred from homology"/>
<evidence type="ECO:0000313" key="5">
    <source>
        <dbReference type="Proteomes" id="UP001497482"/>
    </source>
</evidence>
<keyword evidence="5" id="KW-1185">Reference proteome</keyword>
<evidence type="ECO:0000256" key="3">
    <source>
        <dbReference type="SAM" id="Coils"/>
    </source>
</evidence>
<evidence type="ECO:0000256" key="1">
    <source>
        <dbReference type="ARBA" id="ARBA00023054"/>
    </source>
</evidence>
<dbReference type="PANTHER" id="PTHR22420">
    <property type="entry name" value="PROTEIN FAM81A"/>
    <property type="match status" value="1"/>
</dbReference>
<name>A0AAV2MRI2_KNICA</name>
<accession>A0AAV2MRI2</accession>